<dbReference type="EMBL" id="CM010716">
    <property type="protein sequence ID" value="RZC52053.1"/>
    <property type="molecule type" value="Genomic_DNA"/>
</dbReference>
<name>A0A4Y7IT48_PAPSO</name>
<reference evidence="2 3" key="1">
    <citation type="journal article" date="2018" name="Science">
        <title>The opium poppy genome and morphinan production.</title>
        <authorList>
            <person name="Guo L."/>
            <person name="Winzer T."/>
            <person name="Yang X."/>
            <person name="Li Y."/>
            <person name="Ning Z."/>
            <person name="He Z."/>
            <person name="Teodor R."/>
            <person name="Lu Y."/>
            <person name="Bowser T.A."/>
            <person name="Graham I.A."/>
            <person name="Ye K."/>
        </authorList>
    </citation>
    <scope>NUCLEOTIDE SEQUENCE [LARGE SCALE GENOMIC DNA]</scope>
    <source>
        <strain evidence="3">cv. HN1</strain>
        <tissue evidence="2">Leaves</tissue>
    </source>
</reference>
<gene>
    <name evidence="2" type="ORF">C5167_020476</name>
</gene>
<evidence type="ECO:0000313" key="3">
    <source>
        <dbReference type="Proteomes" id="UP000316621"/>
    </source>
</evidence>
<dbReference type="PANTHER" id="PTHR36409:SF1">
    <property type="entry name" value="BLOC-1-RELATED COMPLEX SUBUNIT 5"/>
    <property type="match status" value="1"/>
</dbReference>
<dbReference type="Proteomes" id="UP000316621">
    <property type="component" value="Chromosome 2"/>
</dbReference>
<sequence length="137" mass="15280">MGSSESTLSSSQQVDQITTVTEKPEDGVDPLLEQLRSLKITTPILTSIPTENSFTDILVRKPYPSSAPGTLNPKVLLELFSMYRDWQERKTKTISQRQEDIENKIEVADALAVKLLQRFNYSVSAMRTTAHHLSGGS</sequence>
<dbReference type="Gramene" id="RZC52053">
    <property type="protein sequence ID" value="RZC52053"/>
    <property type="gene ID" value="C5167_020476"/>
</dbReference>
<evidence type="ECO:0000313" key="2">
    <source>
        <dbReference type="EMBL" id="RZC52053.1"/>
    </source>
</evidence>
<dbReference type="OMA" id="ATHLEDX"/>
<feature type="compositionally biased region" description="Low complexity" evidence="1">
    <location>
        <begin position="1"/>
        <end position="11"/>
    </location>
</feature>
<evidence type="ECO:0000256" key="1">
    <source>
        <dbReference type="SAM" id="MobiDB-lite"/>
    </source>
</evidence>
<keyword evidence="3" id="KW-1185">Reference proteome</keyword>
<feature type="compositionally biased region" description="Polar residues" evidence="1">
    <location>
        <begin position="12"/>
        <end position="21"/>
    </location>
</feature>
<dbReference type="PANTHER" id="PTHR36409">
    <property type="entry name" value="EXPRESSED PROTEIN"/>
    <property type="match status" value="1"/>
</dbReference>
<protein>
    <submittedName>
        <fullName evidence="2">Uncharacterized protein</fullName>
    </submittedName>
</protein>
<proteinExistence type="predicted"/>
<accession>A0A4Y7IT48</accession>
<feature type="region of interest" description="Disordered" evidence="1">
    <location>
        <begin position="1"/>
        <end position="26"/>
    </location>
</feature>
<dbReference type="AlphaFoldDB" id="A0A4Y7IT48"/>
<organism evidence="2 3">
    <name type="scientific">Papaver somniferum</name>
    <name type="common">Opium poppy</name>
    <dbReference type="NCBI Taxonomy" id="3469"/>
    <lineage>
        <taxon>Eukaryota</taxon>
        <taxon>Viridiplantae</taxon>
        <taxon>Streptophyta</taxon>
        <taxon>Embryophyta</taxon>
        <taxon>Tracheophyta</taxon>
        <taxon>Spermatophyta</taxon>
        <taxon>Magnoliopsida</taxon>
        <taxon>Ranunculales</taxon>
        <taxon>Papaveraceae</taxon>
        <taxon>Papaveroideae</taxon>
        <taxon>Papaver</taxon>
    </lineage>
</organism>